<evidence type="ECO:0000313" key="1">
    <source>
        <dbReference type="EMBL" id="CAI9738165.1"/>
    </source>
</evidence>
<keyword evidence="2" id="KW-1185">Reference proteome</keyword>
<gene>
    <name evidence="1" type="ORF">OCTVUL_1B031027</name>
</gene>
<name>A0AA36BPQ0_OCTVU</name>
<dbReference type="EMBL" id="OX597834">
    <property type="protein sequence ID" value="CAI9738165.1"/>
    <property type="molecule type" value="Genomic_DNA"/>
</dbReference>
<sequence length="86" mass="10270">MGNTKSCKAHNFQETMTNKYFLKWFFNHEQKFNMLLCLPQDKQCTSIINVLTYQYDNGKHKYHIANATFDSGKNKYHTSVKKSYNY</sequence>
<evidence type="ECO:0000313" key="2">
    <source>
        <dbReference type="Proteomes" id="UP001162480"/>
    </source>
</evidence>
<dbReference type="Proteomes" id="UP001162480">
    <property type="component" value="Chromosome 21"/>
</dbReference>
<reference evidence="1" key="1">
    <citation type="submission" date="2023-08" db="EMBL/GenBank/DDBJ databases">
        <authorList>
            <person name="Alioto T."/>
            <person name="Alioto T."/>
            <person name="Gomez Garrido J."/>
        </authorList>
    </citation>
    <scope>NUCLEOTIDE SEQUENCE</scope>
</reference>
<accession>A0AA36BPQ0</accession>
<proteinExistence type="predicted"/>
<organism evidence="1 2">
    <name type="scientific">Octopus vulgaris</name>
    <name type="common">Common octopus</name>
    <dbReference type="NCBI Taxonomy" id="6645"/>
    <lineage>
        <taxon>Eukaryota</taxon>
        <taxon>Metazoa</taxon>
        <taxon>Spiralia</taxon>
        <taxon>Lophotrochozoa</taxon>
        <taxon>Mollusca</taxon>
        <taxon>Cephalopoda</taxon>
        <taxon>Coleoidea</taxon>
        <taxon>Octopodiformes</taxon>
        <taxon>Octopoda</taxon>
        <taxon>Incirrata</taxon>
        <taxon>Octopodidae</taxon>
        <taxon>Octopus</taxon>
    </lineage>
</organism>
<protein>
    <submittedName>
        <fullName evidence="1">Uncharacterized protein</fullName>
    </submittedName>
</protein>
<dbReference type="AlphaFoldDB" id="A0AA36BPQ0"/>